<dbReference type="OrthoDB" id="101791at2759"/>
<accession>A0A6J5VY18</accession>
<sequence>MSFWNVVKDEIVLPLSFDLCKKVGLPAPASFMQLPSVLPAEDIAKVGCVCKESRELVDDEELWKQLVLDEFVHDLFFSLNFMQIYQF</sequence>
<dbReference type="PANTHER" id="PTHR47602">
    <property type="entry name" value="F-BOX PROTEIN SKIP22"/>
    <property type="match status" value="1"/>
</dbReference>
<reference evidence="5" key="1">
    <citation type="journal article" date="2020" name="Genome Biol.">
        <title>Gamete binning: chromosome-level and haplotype-resolved genome assembly enabled by high-throughput single-cell sequencing of gamete genomes.</title>
        <authorList>
            <person name="Campoy J.A."/>
            <person name="Sun H."/>
            <person name="Goel M."/>
            <person name="Jiao W.-B."/>
            <person name="Folz-Donahue K."/>
            <person name="Wang N."/>
            <person name="Rubio M."/>
            <person name="Liu C."/>
            <person name="Kukat C."/>
            <person name="Ruiz D."/>
            <person name="Huettel B."/>
            <person name="Schneeberger K."/>
        </authorList>
    </citation>
    <scope>NUCLEOTIDE SEQUENCE [LARGE SCALE GENOMIC DNA]</scope>
    <source>
        <strain evidence="5">cv. Rojo Pasion</strain>
    </source>
</reference>
<dbReference type="Gene3D" id="1.20.1280.50">
    <property type="match status" value="1"/>
</dbReference>
<evidence type="ECO:0000313" key="3">
    <source>
        <dbReference type="EMBL" id="CAB4321068.1"/>
    </source>
</evidence>
<protein>
    <recommendedName>
        <fullName evidence="1">F-box domain-containing protein</fullName>
    </recommendedName>
</protein>
<evidence type="ECO:0000313" key="5">
    <source>
        <dbReference type="Proteomes" id="UP000507245"/>
    </source>
</evidence>
<organism evidence="2 4">
    <name type="scientific">Prunus armeniaca</name>
    <name type="common">Apricot</name>
    <name type="synonym">Armeniaca vulgaris</name>
    <dbReference type="NCBI Taxonomy" id="36596"/>
    <lineage>
        <taxon>Eukaryota</taxon>
        <taxon>Viridiplantae</taxon>
        <taxon>Streptophyta</taxon>
        <taxon>Embryophyta</taxon>
        <taxon>Tracheophyta</taxon>
        <taxon>Spermatophyta</taxon>
        <taxon>Magnoliopsida</taxon>
        <taxon>eudicotyledons</taxon>
        <taxon>Gunneridae</taxon>
        <taxon>Pentapetalae</taxon>
        <taxon>rosids</taxon>
        <taxon>fabids</taxon>
        <taxon>Rosales</taxon>
        <taxon>Rosaceae</taxon>
        <taxon>Amygdaloideae</taxon>
        <taxon>Amygdaleae</taxon>
        <taxon>Prunus</taxon>
    </lineage>
</organism>
<feature type="domain" description="F-box" evidence="1">
    <location>
        <begin position="37"/>
        <end position="68"/>
    </location>
</feature>
<dbReference type="SUPFAM" id="SSF81383">
    <property type="entry name" value="F-box domain"/>
    <property type="match status" value="1"/>
</dbReference>
<dbReference type="InterPro" id="IPR001810">
    <property type="entry name" value="F-box_dom"/>
</dbReference>
<dbReference type="EMBL" id="CAEKDK010000008">
    <property type="protein sequence ID" value="CAB4290748.1"/>
    <property type="molecule type" value="Genomic_DNA"/>
</dbReference>
<evidence type="ECO:0000313" key="2">
    <source>
        <dbReference type="EMBL" id="CAB4290748.1"/>
    </source>
</evidence>
<evidence type="ECO:0000259" key="1">
    <source>
        <dbReference type="Pfam" id="PF12937"/>
    </source>
</evidence>
<name>A0A6J5VY18_PRUAR</name>
<dbReference type="EMBL" id="CAEKKB010000008">
    <property type="protein sequence ID" value="CAB4321068.1"/>
    <property type="molecule type" value="Genomic_DNA"/>
</dbReference>
<dbReference type="InterPro" id="IPR036047">
    <property type="entry name" value="F-box-like_dom_sf"/>
</dbReference>
<keyword evidence="5" id="KW-1185">Reference proteome</keyword>
<gene>
    <name evidence="2" type="ORF">CURHAP_LOCUS50869</name>
    <name evidence="3" type="ORF">ORAREDHAP_LOCUS50138</name>
</gene>
<reference evidence="2 4" key="2">
    <citation type="submission" date="2020-05" db="EMBL/GenBank/DDBJ databases">
        <authorList>
            <person name="Campoy J."/>
            <person name="Schneeberger K."/>
            <person name="Spophaly S."/>
        </authorList>
    </citation>
    <scope>NUCLEOTIDE SEQUENCE [LARGE SCALE GENOMIC DNA]</scope>
    <source>
        <strain evidence="2">PruArmRojPasFocal</strain>
    </source>
</reference>
<dbReference type="Pfam" id="PF12937">
    <property type="entry name" value="F-box-like"/>
    <property type="match status" value="1"/>
</dbReference>
<evidence type="ECO:0000313" key="4">
    <source>
        <dbReference type="Proteomes" id="UP000507222"/>
    </source>
</evidence>
<dbReference type="PANTHER" id="PTHR47602:SF2">
    <property type="entry name" value="F-BOX PROTEIN SKIP22"/>
    <property type="match status" value="1"/>
</dbReference>
<dbReference type="Proteomes" id="UP000507245">
    <property type="component" value="Unassembled WGS sequence"/>
</dbReference>
<dbReference type="Proteomes" id="UP000507222">
    <property type="component" value="Unassembled WGS sequence"/>
</dbReference>
<dbReference type="AlphaFoldDB" id="A0A6J5VY18"/>
<proteinExistence type="predicted"/>